<keyword evidence="1" id="KW-0812">Transmembrane</keyword>
<accession>A0A8D8SQF4</accession>
<proteinExistence type="predicted"/>
<feature type="transmembrane region" description="Helical" evidence="1">
    <location>
        <begin position="67"/>
        <end position="89"/>
    </location>
</feature>
<name>A0A8D8SQF4_9HEMI</name>
<organism evidence="2">
    <name type="scientific">Cacopsylla melanoneura</name>
    <dbReference type="NCBI Taxonomy" id="428564"/>
    <lineage>
        <taxon>Eukaryota</taxon>
        <taxon>Metazoa</taxon>
        <taxon>Ecdysozoa</taxon>
        <taxon>Arthropoda</taxon>
        <taxon>Hexapoda</taxon>
        <taxon>Insecta</taxon>
        <taxon>Pterygota</taxon>
        <taxon>Neoptera</taxon>
        <taxon>Paraneoptera</taxon>
        <taxon>Hemiptera</taxon>
        <taxon>Sternorrhyncha</taxon>
        <taxon>Psylloidea</taxon>
        <taxon>Psyllidae</taxon>
        <taxon>Psyllinae</taxon>
        <taxon>Cacopsylla</taxon>
    </lineage>
</organism>
<sequence length="102" mass="11943">MENRMGAVILSTSLPMSNLCFPKLFVFPSTVFVILFFLPLCLLIFVFIFVFLFHLESYLFIISLLSYPTYLSSILCLFLSNTLFCFMYLPIVYLCFVCSHFR</sequence>
<keyword evidence="1" id="KW-0472">Membrane</keyword>
<dbReference type="EMBL" id="HBUF01062362">
    <property type="protein sequence ID" value="CAG6626355.1"/>
    <property type="molecule type" value="Transcribed_RNA"/>
</dbReference>
<feature type="transmembrane region" description="Helical" evidence="1">
    <location>
        <begin position="32"/>
        <end position="55"/>
    </location>
</feature>
<protein>
    <submittedName>
        <fullName evidence="2">Uncharacterized protein</fullName>
    </submittedName>
</protein>
<reference evidence="2" key="1">
    <citation type="submission" date="2021-05" db="EMBL/GenBank/DDBJ databases">
        <authorList>
            <person name="Alioto T."/>
            <person name="Alioto T."/>
            <person name="Gomez Garrido J."/>
        </authorList>
    </citation>
    <scope>NUCLEOTIDE SEQUENCE</scope>
</reference>
<keyword evidence="1" id="KW-1133">Transmembrane helix</keyword>
<evidence type="ECO:0000256" key="1">
    <source>
        <dbReference type="SAM" id="Phobius"/>
    </source>
</evidence>
<evidence type="ECO:0000313" key="2">
    <source>
        <dbReference type="EMBL" id="CAG6674076.1"/>
    </source>
</evidence>
<dbReference type="EMBL" id="HBUF01232881">
    <property type="protein sequence ID" value="CAG6674076.1"/>
    <property type="molecule type" value="Transcribed_RNA"/>
</dbReference>
<dbReference type="AlphaFoldDB" id="A0A8D8SQF4"/>